<dbReference type="InterPro" id="IPR002641">
    <property type="entry name" value="PNPLA_dom"/>
</dbReference>
<dbReference type="STRING" id="36849.OXPF_21240"/>
<name>A0A0P8YW74_9CLOT</name>
<dbReference type="PANTHER" id="PTHR14226">
    <property type="entry name" value="NEUROPATHY TARGET ESTERASE/SWISS CHEESE D.MELANOGASTER"/>
    <property type="match status" value="1"/>
</dbReference>
<evidence type="ECO:0000256" key="2">
    <source>
        <dbReference type="ARBA" id="ARBA00022963"/>
    </source>
</evidence>
<keyword evidence="2 4" id="KW-0442">Lipid degradation</keyword>
<reference evidence="6 7" key="1">
    <citation type="submission" date="2015-09" db="EMBL/GenBank/DDBJ databases">
        <title>Genome sequence of Oxobacter pfennigii DSM 3222.</title>
        <authorList>
            <person name="Poehlein A."/>
            <person name="Bengelsdorf F.R."/>
            <person name="Schiel-Bengelsdorf B."/>
            <person name="Duerre P."/>
            <person name="Daniel R."/>
        </authorList>
    </citation>
    <scope>NUCLEOTIDE SEQUENCE [LARGE SCALE GENOMIC DNA]</scope>
    <source>
        <strain evidence="6 7">DSM 3222</strain>
    </source>
</reference>
<keyword evidence="7" id="KW-1185">Reference proteome</keyword>
<keyword evidence="1 4" id="KW-0378">Hydrolase</keyword>
<protein>
    <submittedName>
        <fullName evidence="6">NTE family protein RssA</fullName>
    </submittedName>
</protein>
<evidence type="ECO:0000313" key="7">
    <source>
        <dbReference type="Proteomes" id="UP000050326"/>
    </source>
</evidence>
<dbReference type="InterPro" id="IPR016035">
    <property type="entry name" value="Acyl_Trfase/lysoPLipase"/>
</dbReference>
<dbReference type="OrthoDB" id="9770965at2"/>
<dbReference type="GO" id="GO:0016042">
    <property type="term" value="P:lipid catabolic process"/>
    <property type="evidence" value="ECO:0007669"/>
    <property type="project" value="UniProtKB-UniRule"/>
</dbReference>
<feature type="active site" description="Nucleophile" evidence="4">
    <location>
        <position position="41"/>
    </location>
</feature>
<evidence type="ECO:0000259" key="5">
    <source>
        <dbReference type="PROSITE" id="PS51635"/>
    </source>
</evidence>
<dbReference type="Gene3D" id="3.40.1090.10">
    <property type="entry name" value="Cytosolic phospholipase A2 catalytic domain"/>
    <property type="match status" value="1"/>
</dbReference>
<proteinExistence type="predicted"/>
<evidence type="ECO:0000256" key="1">
    <source>
        <dbReference type="ARBA" id="ARBA00022801"/>
    </source>
</evidence>
<feature type="domain" description="PNPLA" evidence="5">
    <location>
        <begin position="8"/>
        <end position="166"/>
    </location>
</feature>
<dbReference type="Proteomes" id="UP000050326">
    <property type="component" value="Unassembled WGS sequence"/>
</dbReference>
<keyword evidence="3 4" id="KW-0443">Lipid metabolism</keyword>
<dbReference type="RefSeq" id="WP_054875169.1">
    <property type="nucleotide sequence ID" value="NZ_LKET01000032.1"/>
</dbReference>
<comment type="caution">
    <text evidence="4">Lacks conserved residue(s) required for the propagation of feature annotation.</text>
</comment>
<gene>
    <name evidence="6" type="primary">rssA_1</name>
    <name evidence="6" type="ORF">OXPF_21240</name>
</gene>
<dbReference type="AlphaFoldDB" id="A0A0P8YW74"/>
<organism evidence="6 7">
    <name type="scientific">Oxobacter pfennigii</name>
    <dbReference type="NCBI Taxonomy" id="36849"/>
    <lineage>
        <taxon>Bacteria</taxon>
        <taxon>Bacillati</taxon>
        <taxon>Bacillota</taxon>
        <taxon>Clostridia</taxon>
        <taxon>Eubacteriales</taxon>
        <taxon>Clostridiaceae</taxon>
        <taxon>Oxobacter</taxon>
    </lineage>
</organism>
<evidence type="ECO:0000256" key="4">
    <source>
        <dbReference type="PROSITE-ProRule" id="PRU01161"/>
    </source>
</evidence>
<dbReference type="InterPro" id="IPR050301">
    <property type="entry name" value="NTE"/>
</dbReference>
<feature type="short sequence motif" description="GXSXG" evidence="4">
    <location>
        <begin position="39"/>
        <end position="43"/>
    </location>
</feature>
<sequence length="262" mass="28357">MKRPKVALALGAGASRGLAHIGVIKGLIENNIPIDMVAGTSAGALVGALYCCGVDIKVMEQIARGIPMKNLLDLSVPKIGFVKGGKIESLIKLLTKNMRIEDLKIPFRAVATNLTSGEKLVFDKGLIYKAVRASISIPGVFTPIYMDDNVLVDGCILERVPVSTARDMGADIVIGVDVGFSSLKGKTSSIFDVIFKSIDLMQKELLKTQIIDADFLIKPYLKDIDPTRFDQVDECSNEAYEVTKEAIPVIKDIIESKICKTA</sequence>
<dbReference type="Pfam" id="PF01734">
    <property type="entry name" value="Patatin"/>
    <property type="match status" value="1"/>
</dbReference>
<comment type="caution">
    <text evidence="6">The sequence shown here is derived from an EMBL/GenBank/DDBJ whole genome shotgun (WGS) entry which is preliminary data.</text>
</comment>
<feature type="active site" description="Proton acceptor" evidence="4">
    <location>
        <position position="153"/>
    </location>
</feature>
<accession>A0A0P8YW74</accession>
<dbReference type="EMBL" id="LKET01000032">
    <property type="protein sequence ID" value="KPU43959.1"/>
    <property type="molecule type" value="Genomic_DNA"/>
</dbReference>
<evidence type="ECO:0000313" key="6">
    <source>
        <dbReference type="EMBL" id="KPU43959.1"/>
    </source>
</evidence>
<dbReference type="PROSITE" id="PS51635">
    <property type="entry name" value="PNPLA"/>
    <property type="match status" value="1"/>
</dbReference>
<evidence type="ECO:0000256" key="3">
    <source>
        <dbReference type="ARBA" id="ARBA00023098"/>
    </source>
</evidence>
<dbReference type="SUPFAM" id="SSF52151">
    <property type="entry name" value="FabD/lysophospholipase-like"/>
    <property type="match status" value="1"/>
</dbReference>
<dbReference type="GO" id="GO:0016787">
    <property type="term" value="F:hydrolase activity"/>
    <property type="evidence" value="ECO:0007669"/>
    <property type="project" value="UniProtKB-UniRule"/>
</dbReference>
<dbReference type="CDD" id="cd07205">
    <property type="entry name" value="Pat_PNPLA6_PNPLA7_NTE1_like"/>
    <property type="match status" value="1"/>
</dbReference>
<dbReference type="PANTHER" id="PTHR14226:SF76">
    <property type="entry name" value="NTE FAMILY PROTEIN RSSA"/>
    <property type="match status" value="1"/>
</dbReference>